<comment type="subcellular location">
    <subcellularLocation>
        <location evidence="1">Nucleus</location>
    </subcellularLocation>
</comment>
<dbReference type="InterPro" id="IPR051183">
    <property type="entry name" value="U1_U11-U12_snRNP_70-35kDa"/>
</dbReference>
<dbReference type="PANTHER" id="PTHR13952">
    <property type="entry name" value="U1 SMALL NUCLEAR RIBONUCLEOPROTEIN 70 KD"/>
    <property type="match status" value="1"/>
</dbReference>
<dbReference type="InterPro" id="IPR000504">
    <property type="entry name" value="RRM_dom"/>
</dbReference>
<keyword evidence="5" id="KW-1185">Reference proteome</keyword>
<dbReference type="Gene3D" id="3.30.70.330">
    <property type="match status" value="1"/>
</dbReference>
<dbReference type="AlphaFoldDB" id="A0AB40C8R7"/>
<dbReference type="GeneID" id="120273622"/>
<dbReference type="InterPro" id="IPR035979">
    <property type="entry name" value="RBD_domain_sf"/>
</dbReference>
<dbReference type="InterPro" id="IPR012677">
    <property type="entry name" value="Nucleotide-bd_a/b_plait_sf"/>
</dbReference>
<feature type="domain" description="RRM" evidence="4">
    <location>
        <begin position="28"/>
        <end position="106"/>
    </location>
</feature>
<dbReference type="GO" id="GO:0071011">
    <property type="term" value="C:precatalytic spliceosome"/>
    <property type="evidence" value="ECO:0007669"/>
    <property type="project" value="TreeGrafter"/>
</dbReference>
<dbReference type="SUPFAM" id="SSF54928">
    <property type="entry name" value="RNA-binding domain, RBD"/>
    <property type="match status" value="1"/>
</dbReference>
<dbReference type="GO" id="GO:0000398">
    <property type="term" value="P:mRNA splicing, via spliceosome"/>
    <property type="evidence" value="ECO:0007669"/>
    <property type="project" value="TreeGrafter"/>
</dbReference>
<proteinExistence type="predicted"/>
<dbReference type="RefSeq" id="XP_039136222.1">
    <property type="nucleotide sequence ID" value="XM_039280288.1"/>
</dbReference>
<dbReference type="CDD" id="cd00590">
    <property type="entry name" value="RRM_SF"/>
    <property type="match status" value="1"/>
</dbReference>
<gene>
    <name evidence="6" type="primary">LOC120273622</name>
</gene>
<dbReference type="SMART" id="SM00360">
    <property type="entry name" value="RRM"/>
    <property type="match status" value="1"/>
</dbReference>
<evidence type="ECO:0000256" key="2">
    <source>
        <dbReference type="ARBA" id="ARBA00023242"/>
    </source>
</evidence>
<dbReference type="GO" id="GO:0071004">
    <property type="term" value="C:U2-type prespliceosome"/>
    <property type="evidence" value="ECO:0007669"/>
    <property type="project" value="TreeGrafter"/>
</dbReference>
<keyword evidence="2" id="KW-0539">Nucleus</keyword>
<keyword evidence="3" id="KW-0694">RNA-binding</keyword>
<reference evidence="6" key="1">
    <citation type="submission" date="2025-08" db="UniProtKB">
        <authorList>
            <consortium name="RefSeq"/>
        </authorList>
    </citation>
    <scope>IDENTIFICATION</scope>
</reference>
<dbReference type="GO" id="GO:0005685">
    <property type="term" value="C:U1 snRNP"/>
    <property type="evidence" value="ECO:0007669"/>
    <property type="project" value="TreeGrafter"/>
</dbReference>
<dbReference type="Proteomes" id="UP001515500">
    <property type="component" value="Chromosome 12"/>
</dbReference>
<dbReference type="GO" id="GO:0030619">
    <property type="term" value="F:U1 snRNA binding"/>
    <property type="evidence" value="ECO:0007669"/>
    <property type="project" value="TreeGrafter"/>
</dbReference>
<evidence type="ECO:0000256" key="1">
    <source>
        <dbReference type="ARBA" id="ARBA00004123"/>
    </source>
</evidence>
<dbReference type="Pfam" id="PF00076">
    <property type="entry name" value="RRM_1"/>
    <property type="match status" value="1"/>
</dbReference>
<accession>A0AB40C8R7</accession>
<organism evidence="5 6">
    <name type="scientific">Dioscorea cayennensis subsp. rotundata</name>
    <name type="common">White Guinea yam</name>
    <name type="synonym">Dioscorea rotundata</name>
    <dbReference type="NCBI Taxonomy" id="55577"/>
    <lineage>
        <taxon>Eukaryota</taxon>
        <taxon>Viridiplantae</taxon>
        <taxon>Streptophyta</taxon>
        <taxon>Embryophyta</taxon>
        <taxon>Tracheophyta</taxon>
        <taxon>Spermatophyta</taxon>
        <taxon>Magnoliopsida</taxon>
        <taxon>Liliopsida</taxon>
        <taxon>Dioscoreales</taxon>
        <taxon>Dioscoreaceae</taxon>
        <taxon>Dioscorea</taxon>
    </lineage>
</organism>
<protein>
    <submittedName>
        <fullName evidence="6">RNA-binding protein RbpA isoform X1</fullName>
    </submittedName>
</protein>
<dbReference type="PROSITE" id="PS50102">
    <property type="entry name" value="RRM"/>
    <property type="match status" value="1"/>
</dbReference>
<dbReference type="GO" id="GO:0003729">
    <property type="term" value="F:mRNA binding"/>
    <property type="evidence" value="ECO:0007669"/>
    <property type="project" value="TreeGrafter"/>
</dbReference>
<evidence type="ECO:0000313" key="6">
    <source>
        <dbReference type="RefSeq" id="XP_039136222.1"/>
    </source>
</evidence>
<name>A0AB40C8R7_DIOCR</name>
<dbReference type="PANTHER" id="PTHR13952:SF19">
    <property type="entry name" value="GLYCINE-RICH RNA-BINDING PROTEIN 4, MITOCHONDRIAL ISOFORM X1"/>
    <property type="match status" value="1"/>
</dbReference>
<evidence type="ECO:0000259" key="4">
    <source>
        <dbReference type="PROSITE" id="PS50102"/>
    </source>
</evidence>
<evidence type="ECO:0000313" key="5">
    <source>
        <dbReference type="Proteomes" id="UP001515500"/>
    </source>
</evidence>
<evidence type="ECO:0000256" key="3">
    <source>
        <dbReference type="PROSITE-ProRule" id="PRU00176"/>
    </source>
</evidence>
<sequence length="113" mass="12814">MWVPVLGRQISCASLDRAAHFLQRRFTSEIFVSRLSYYITDGEFKKAFSPFGDIKEVRLIRDDTTKRPKGYGFIAYASQAEAMRAVEAMDGRIFGGRLIFVELAKPNQPSSKS</sequence>